<keyword evidence="3" id="KW-1185">Reference proteome</keyword>
<feature type="compositionally biased region" description="Basic and acidic residues" evidence="1">
    <location>
        <begin position="386"/>
        <end position="395"/>
    </location>
</feature>
<gene>
    <name evidence="2" type="ORF">AAFC00_001586</name>
</gene>
<feature type="region of interest" description="Disordered" evidence="1">
    <location>
        <begin position="1"/>
        <end position="77"/>
    </location>
</feature>
<dbReference type="EMBL" id="JBFMKM010000003">
    <property type="protein sequence ID" value="KAL1311424.1"/>
    <property type="molecule type" value="Genomic_DNA"/>
</dbReference>
<feature type="compositionally biased region" description="Acidic residues" evidence="1">
    <location>
        <begin position="24"/>
        <end position="33"/>
    </location>
</feature>
<evidence type="ECO:0000313" key="2">
    <source>
        <dbReference type="EMBL" id="KAL1311424.1"/>
    </source>
</evidence>
<feature type="region of interest" description="Disordered" evidence="1">
    <location>
        <begin position="203"/>
        <end position="261"/>
    </location>
</feature>
<name>A0ABR3PQI0_9PEZI</name>
<dbReference type="GeneID" id="95975289"/>
<feature type="region of interest" description="Disordered" evidence="1">
    <location>
        <begin position="419"/>
        <end position="482"/>
    </location>
</feature>
<accession>A0ABR3PQI0</accession>
<feature type="compositionally biased region" description="Basic residues" evidence="1">
    <location>
        <begin position="472"/>
        <end position="482"/>
    </location>
</feature>
<dbReference type="Proteomes" id="UP001562354">
    <property type="component" value="Unassembled WGS sequence"/>
</dbReference>
<feature type="compositionally biased region" description="Acidic residues" evidence="1">
    <location>
        <begin position="224"/>
        <end position="236"/>
    </location>
</feature>
<feature type="compositionally biased region" description="Acidic residues" evidence="1">
    <location>
        <begin position="373"/>
        <end position="385"/>
    </location>
</feature>
<feature type="compositionally biased region" description="Acidic residues" evidence="1">
    <location>
        <begin position="51"/>
        <end position="73"/>
    </location>
</feature>
<reference evidence="2 3" key="1">
    <citation type="submission" date="2024-07" db="EMBL/GenBank/DDBJ databases">
        <title>Draft sequence of the Neodothiora populina.</title>
        <authorList>
            <person name="Drown D.D."/>
            <person name="Schuette U.S."/>
            <person name="Buechlein A.B."/>
            <person name="Rusch D.R."/>
            <person name="Winton L.W."/>
            <person name="Adams G.A."/>
        </authorList>
    </citation>
    <scope>NUCLEOTIDE SEQUENCE [LARGE SCALE GENOMIC DNA]</scope>
    <source>
        <strain evidence="2 3">CPC 39397</strain>
    </source>
</reference>
<feature type="compositionally biased region" description="Acidic residues" evidence="1">
    <location>
        <begin position="203"/>
        <end position="216"/>
    </location>
</feature>
<sequence length="482" mass="54422">MASKSSFHPGAMPPPPTPRKSIDTNDDESSEDDLEKKIYELEQSGWRPPEETFDDDDDYNEVDLLSDNEEEETNVQQREEQLLAAEEQIARKLSLSSQDSYDLWSQLNQHPDNLVDYNTVFAEQIPTSPERRVRFEEAHSDTSESDSEVDEDLFPDLFIQQDQLDAGFRADIESDVHDFIDDDEDTASCWDFDADEARILMMDVDDDDDDSDDSDDTAGSSGYESDDGDTTDEEDVQLPPSTQKKEVSVPTTRRRRKQGIIQPKRGMFIMDPYKPILTVDCEKGKPDKIRIWPASKSSGQDKAFWQSYFAIESAATSRAQTPEDDSESHIDGFFDDQGKLLTDQVIGPMEAFLPFDEDEAEEEEDPLSNFVDFGDDMDEDEEEEEEKKNTDGFDLLAHLDRQRGVVGSFRRNQQIAKHVGSLPSHPALRASASESNAMQSGRRAAANTPITPLRRKKTVGARNSPITITSPTKRKRSGSGFR</sequence>
<dbReference type="RefSeq" id="XP_069204273.1">
    <property type="nucleotide sequence ID" value="XM_069347704.1"/>
</dbReference>
<proteinExistence type="predicted"/>
<feature type="compositionally biased region" description="Acidic residues" evidence="1">
    <location>
        <begin position="356"/>
        <end position="366"/>
    </location>
</feature>
<evidence type="ECO:0000256" key="1">
    <source>
        <dbReference type="SAM" id="MobiDB-lite"/>
    </source>
</evidence>
<comment type="caution">
    <text evidence="2">The sequence shown here is derived from an EMBL/GenBank/DDBJ whole genome shotgun (WGS) entry which is preliminary data.</text>
</comment>
<feature type="region of interest" description="Disordered" evidence="1">
    <location>
        <begin position="356"/>
        <end position="395"/>
    </location>
</feature>
<organism evidence="2 3">
    <name type="scientific">Neodothiora populina</name>
    <dbReference type="NCBI Taxonomy" id="2781224"/>
    <lineage>
        <taxon>Eukaryota</taxon>
        <taxon>Fungi</taxon>
        <taxon>Dikarya</taxon>
        <taxon>Ascomycota</taxon>
        <taxon>Pezizomycotina</taxon>
        <taxon>Dothideomycetes</taxon>
        <taxon>Dothideomycetidae</taxon>
        <taxon>Dothideales</taxon>
        <taxon>Dothioraceae</taxon>
        <taxon>Neodothiora</taxon>
    </lineage>
</organism>
<evidence type="ECO:0000313" key="3">
    <source>
        <dbReference type="Proteomes" id="UP001562354"/>
    </source>
</evidence>
<protein>
    <submittedName>
        <fullName evidence="2">Uncharacterized protein</fullName>
    </submittedName>
</protein>